<evidence type="ECO:0000256" key="1">
    <source>
        <dbReference type="SAM" id="MobiDB-lite"/>
    </source>
</evidence>
<accession>A0A4U7B0A3</accession>
<name>A0A4U7B0A3_9PEZI</name>
<gene>
    <name evidence="2" type="ORF">C1H76_3039</name>
</gene>
<evidence type="ECO:0000313" key="2">
    <source>
        <dbReference type="EMBL" id="TKX24433.1"/>
    </source>
</evidence>
<dbReference type="Proteomes" id="UP000308133">
    <property type="component" value="Unassembled WGS sequence"/>
</dbReference>
<organism evidence="2 3">
    <name type="scientific">Elsinoe australis</name>
    <dbReference type="NCBI Taxonomy" id="40998"/>
    <lineage>
        <taxon>Eukaryota</taxon>
        <taxon>Fungi</taxon>
        <taxon>Dikarya</taxon>
        <taxon>Ascomycota</taxon>
        <taxon>Pezizomycotina</taxon>
        <taxon>Dothideomycetes</taxon>
        <taxon>Dothideomycetidae</taxon>
        <taxon>Myriangiales</taxon>
        <taxon>Elsinoaceae</taxon>
        <taxon>Elsinoe</taxon>
    </lineage>
</organism>
<sequence length="247" mass="27364">MVNEWGYLCEGSVMMDGLDDIWNKYDFQGLGPQVRILRQELELQSTKVHPIEPVVKSESSGTSSSTTATKPLQDDQHASKVSASAEDEADDDDDNYDHIELRLDTSPHCPRSPALVRDFLGGGKLKEIIDANLPYRRPGVKNLRWSVDQFDLFIIVPCAMMLGCSFPEGFPELFKRGNRNVKCEGFPTEDLDKACAEYIEGKPYGFESCYGDFSGYQGPAKPPQSEALRRPASAVADTISMISLAIS</sequence>
<comment type="caution">
    <text evidence="2">The sequence shown here is derived from an EMBL/GenBank/DDBJ whole genome shotgun (WGS) entry which is preliminary data.</text>
</comment>
<feature type="region of interest" description="Disordered" evidence="1">
    <location>
        <begin position="52"/>
        <end position="95"/>
    </location>
</feature>
<dbReference type="EMBL" id="PTQR01000039">
    <property type="protein sequence ID" value="TKX24433.1"/>
    <property type="molecule type" value="Genomic_DNA"/>
</dbReference>
<proteinExistence type="predicted"/>
<reference evidence="2 3" key="1">
    <citation type="submission" date="2018-02" db="EMBL/GenBank/DDBJ databases">
        <title>Draft genome sequences of Elsinoe sp., causing black scab on jojoba.</title>
        <authorList>
            <person name="Stodart B."/>
            <person name="Jeffress S."/>
            <person name="Ash G."/>
            <person name="Arun Chinnappa K."/>
        </authorList>
    </citation>
    <scope>NUCLEOTIDE SEQUENCE [LARGE SCALE GENOMIC DNA]</scope>
    <source>
        <strain evidence="2 3">Hillstone_2</strain>
    </source>
</reference>
<feature type="compositionally biased region" description="Low complexity" evidence="1">
    <location>
        <begin position="57"/>
        <end position="69"/>
    </location>
</feature>
<dbReference type="AlphaFoldDB" id="A0A4U7B0A3"/>
<protein>
    <submittedName>
        <fullName evidence="2">Uncharacterized protein</fullName>
    </submittedName>
</protein>
<feature type="compositionally biased region" description="Acidic residues" evidence="1">
    <location>
        <begin position="85"/>
        <end position="95"/>
    </location>
</feature>
<evidence type="ECO:0000313" key="3">
    <source>
        <dbReference type="Proteomes" id="UP000308133"/>
    </source>
</evidence>